<protein>
    <submittedName>
        <fullName evidence="2">Uncharacterized protein</fullName>
    </submittedName>
</protein>
<reference evidence="2" key="1">
    <citation type="submission" date="2021-02" db="EMBL/GenBank/DDBJ databases">
        <authorList>
            <person name="Palmer J.M."/>
        </authorList>
    </citation>
    <scope>NUCLEOTIDE SEQUENCE</scope>
    <source>
        <strain evidence="2">SCRP734</strain>
    </source>
</reference>
<gene>
    <name evidence="2" type="ORF">PHYPSEUDO_004328</name>
</gene>
<sequence>MITPPPDRSAPNDEEDEDDDDPGDGVDGVETLSLWSDYLDEVFQDEELDIGYAETGVEPSRVNGAQPQVAEANDEFEPIPGAVLHELTLDNEPNFPQEGRLTGFRAQKVTLEELFECLQQTC</sequence>
<feature type="compositionally biased region" description="Acidic residues" evidence="1">
    <location>
        <begin position="12"/>
        <end position="24"/>
    </location>
</feature>
<evidence type="ECO:0000313" key="2">
    <source>
        <dbReference type="EMBL" id="KAG7382820.1"/>
    </source>
</evidence>
<comment type="caution">
    <text evidence="2">The sequence shown here is derived from an EMBL/GenBank/DDBJ whole genome shotgun (WGS) entry which is preliminary data.</text>
</comment>
<evidence type="ECO:0000313" key="3">
    <source>
        <dbReference type="Proteomes" id="UP000694044"/>
    </source>
</evidence>
<organism evidence="2 3">
    <name type="scientific">Phytophthora pseudosyringae</name>
    <dbReference type="NCBI Taxonomy" id="221518"/>
    <lineage>
        <taxon>Eukaryota</taxon>
        <taxon>Sar</taxon>
        <taxon>Stramenopiles</taxon>
        <taxon>Oomycota</taxon>
        <taxon>Peronosporomycetes</taxon>
        <taxon>Peronosporales</taxon>
        <taxon>Peronosporaceae</taxon>
        <taxon>Phytophthora</taxon>
    </lineage>
</organism>
<dbReference type="EMBL" id="JAGDFM010000196">
    <property type="protein sequence ID" value="KAG7382820.1"/>
    <property type="molecule type" value="Genomic_DNA"/>
</dbReference>
<feature type="region of interest" description="Disordered" evidence="1">
    <location>
        <begin position="1"/>
        <end position="29"/>
    </location>
</feature>
<accession>A0A8T1VS70</accession>
<proteinExistence type="predicted"/>
<dbReference type="OrthoDB" id="129737at2759"/>
<dbReference type="Proteomes" id="UP000694044">
    <property type="component" value="Unassembled WGS sequence"/>
</dbReference>
<evidence type="ECO:0000256" key="1">
    <source>
        <dbReference type="SAM" id="MobiDB-lite"/>
    </source>
</evidence>
<dbReference type="AlphaFoldDB" id="A0A8T1VS70"/>
<name>A0A8T1VS70_9STRA</name>
<keyword evidence="3" id="KW-1185">Reference proteome</keyword>